<feature type="region of interest" description="Disordered" evidence="1">
    <location>
        <begin position="137"/>
        <end position="203"/>
    </location>
</feature>
<dbReference type="InterPro" id="IPR050782">
    <property type="entry name" value="PP1_regulatory_subunit_3"/>
</dbReference>
<dbReference type="GO" id="GO:0000164">
    <property type="term" value="C:protein phosphatase type 1 complex"/>
    <property type="evidence" value="ECO:0007669"/>
    <property type="project" value="TreeGrafter"/>
</dbReference>
<feature type="compositionally biased region" description="Low complexity" evidence="1">
    <location>
        <begin position="235"/>
        <end position="247"/>
    </location>
</feature>
<feature type="compositionally biased region" description="Polar residues" evidence="1">
    <location>
        <begin position="154"/>
        <end position="164"/>
    </location>
</feature>
<dbReference type="PROSITE" id="PS51159">
    <property type="entry name" value="CBM21"/>
    <property type="match status" value="1"/>
</dbReference>
<dbReference type="EMBL" id="BPLQ01000182">
    <property type="protein sequence ID" value="GIX68516.1"/>
    <property type="molecule type" value="Genomic_DNA"/>
</dbReference>
<dbReference type="Proteomes" id="UP001054837">
    <property type="component" value="Unassembled WGS sequence"/>
</dbReference>
<feature type="compositionally biased region" description="Basic and acidic residues" evidence="1">
    <location>
        <begin position="248"/>
        <end position="258"/>
    </location>
</feature>
<keyword evidence="4" id="KW-1185">Reference proteome</keyword>
<dbReference type="GO" id="GO:0005979">
    <property type="term" value="P:regulation of glycogen biosynthetic process"/>
    <property type="evidence" value="ECO:0007669"/>
    <property type="project" value="TreeGrafter"/>
</dbReference>
<dbReference type="PANTHER" id="PTHR12307">
    <property type="entry name" value="PROTEIN PHOSPHATASE 1 REGULATORY SUBUNIT"/>
    <property type="match status" value="1"/>
</dbReference>
<evidence type="ECO:0000313" key="4">
    <source>
        <dbReference type="Proteomes" id="UP001054837"/>
    </source>
</evidence>
<comment type="caution">
    <text evidence="3">The sequence shown here is derived from an EMBL/GenBank/DDBJ whole genome shotgun (WGS) entry which is preliminary data.</text>
</comment>
<evidence type="ECO:0000256" key="1">
    <source>
        <dbReference type="SAM" id="MobiDB-lite"/>
    </source>
</evidence>
<dbReference type="InterPro" id="IPR038175">
    <property type="entry name" value="CBM21_dom_sf"/>
</dbReference>
<proteinExistence type="predicted"/>
<dbReference type="GO" id="GO:0008157">
    <property type="term" value="F:protein phosphatase 1 binding"/>
    <property type="evidence" value="ECO:0007669"/>
    <property type="project" value="TreeGrafter"/>
</dbReference>
<dbReference type="InterPro" id="IPR005036">
    <property type="entry name" value="CBM21_dom"/>
</dbReference>
<name>A0AAV4MAR8_9ARAC</name>
<dbReference type="PANTHER" id="PTHR12307:SF53">
    <property type="entry name" value="PROTEIN PHOSPHATASE 1 REGULATORY SUBUNIT"/>
    <property type="match status" value="1"/>
</dbReference>
<dbReference type="Pfam" id="PF03370">
    <property type="entry name" value="CBM_21"/>
    <property type="match status" value="1"/>
</dbReference>
<feature type="region of interest" description="Disordered" evidence="1">
    <location>
        <begin position="82"/>
        <end position="118"/>
    </location>
</feature>
<protein>
    <submittedName>
        <fullName evidence="3">Glycogen-binding subunit 76A</fullName>
    </submittedName>
</protein>
<evidence type="ECO:0000259" key="2">
    <source>
        <dbReference type="PROSITE" id="PS51159"/>
    </source>
</evidence>
<feature type="region of interest" description="Disordered" evidence="1">
    <location>
        <begin position="235"/>
        <end position="258"/>
    </location>
</feature>
<feature type="compositionally biased region" description="Polar residues" evidence="1">
    <location>
        <begin position="173"/>
        <end position="190"/>
    </location>
</feature>
<dbReference type="AlphaFoldDB" id="A0AAV4MAR8"/>
<sequence length="506" mass="55228">MPVLGSKNHLAMSCSLNLASCRLRAEALARQLHSNLWSPRSTQGSPGDSGCVSPCFGLPSAHSLVIDRPPLKLDHHWRMSSLDDEEEQEQLVSSSRMRGGNGDVDVCSTPPQISPPYSPMEKTELLGKDGAGLFGTYKDENHVWRPDSPPESFASESETQSDSPALTVETEEPSPNSTTSNSAETVSELASPTYDYKDEGSPLADELRSRLQLIESCQTTGACATSPVEEVKDFSVSSSLSSETTVSSEKDLLSPPDYHRLVRSTSLKTGKTPPGTPSRKKIVRFADVLGLDLEAIRHFVKDDDAPIVPQSAFADLKIKPSPSNPYLLPWSTSAPGLTQAGCKFATQFEQPGSDPHFLDKVRMQKVCLENAIINDLRVTGLIRVLNLGFEKLVQVRYTTTEWAAYTDLNADYVPSSCDGFSDKFSFNLHLPHLSPGQRLAFAVRYLANGQEFWDNNSSENYVLKCQAKTPEQESTTGVNGPSVSFVQSFASFLDIQVVQALSLGTK</sequence>
<reference evidence="3 4" key="1">
    <citation type="submission" date="2021-06" db="EMBL/GenBank/DDBJ databases">
        <title>Caerostris darwini draft genome.</title>
        <authorList>
            <person name="Kono N."/>
            <person name="Arakawa K."/>
        </authorList>
    </citation>
    <scope>NUCLEOTIDE SEQUENCE [LARGE SCALE GENOMIC DNA]</scope>
</reference>
<gene>
    <name evidence="3" type="primary">Gbs-76A</name>
    <name evidence="3" type="ORF">CDAR_515141</name>
</gene>
<feature type="domain" description="CBM21" evidence="2">
    <location>
        <begin position="358"/>
        <end position="464"/>
    </location>
</feature>
<evidence type="ECO:0000313" key="3">
    <source>
        <dbReference type="EMBL" id="GIX68516.1"/>
    </source>
</evidence>
<accession>A0AAV4MAR8</accession>
<organism evidence="3 4">
    <name type="scientific">Caerostris darwini</name>
    <dbReference type="NCBI Taxonomy" id="1538125"/>
    <lineage>
        <taxon>Eukaryota</taxon>
        <taxon>Metazoa</taxon>
        <taxon>Ecdysozoa</taxon>
        <taxon>Arthropoda</taxon>
        <taxon>Chelicerata</taxon>
        <taxon>Arachnida</taxon>
        <taxon>Araneae</taxon>
        <taxon>Araneomorphae</taxon>
        <taxon>Entelegynae</taxon>
        <taxon>Araneoidea</taxon>
        <taxon>Araneidae</taxon>
        <taxon>Caerostris</taxon>
    </lineage>
</organism>
<dbReference type="Gene3D" id="2.60.40.2440">
    <property type="entry name" value="Carbohydrate binding type-21 domain"/>
    <property type="match status" value="1"/>
</dbReference>
<dbReference type="GO" id="GO:2001069">
    <property type="term" value="F:glycogen binding"/>
    <property type="evidence" value="ECO:0007669"/>
    <property type="project" value="TreeGrafter"/>
</dbReference>